<evidence type="ECO:0000313" key="12">
    <source>
        <dbReference type="Proteomes" id="UP000290759"/>
    </source>
</evidence>
<comment type="catalytic activity">
    <reaction evidence="9">
        <text>O-phospho-L-serine + H2O = L-serine + phosphate</text>
        <dbReference type="Rhea" id="RHEA:21208"/>
        <dbReference type="ChEBI" id="CHEBI:15377"/>
        <dbReference type="ChEBI" id="CHEBI:33384"/>
        <dbReference type="ChEBI" id="CHEBI:43474"/>
        <dbReference type="ChEBI" id="CHEBI:57524"/>
        <dbReference type="EC" id="3.1.3.3"/>
    </reaction>
</comment>
<dbReference type="Proteomes" id="UP000290759">
    <property type="component" value="Unassembled WGS sequence"/>
</dbReference>
<evidence type="ECO:0000256" key="1">
    <source>
        <dbReference type="ARBA" id="ARBA00001946"/>
    </source>
</evidence>
<evidence type="ECO:0000313" key="11">
    <source>
        <dbReference type="EMBL" id="RYC33303.1"/>
    </source>
</evidence>
<evidence type="ECO:0000256" key="2">
    <source>
        <dbReference type="ARBA" id="ARBA00005135"/>
    </source>
</evidence>
<keyword evidence="6" id="KW-0378">Hydrolase</keyword>
<reference evidence="11 12" key="2">
    <citation type="submission" date="2019-02" db="EMBL/GenBank/DDBJ databases">
        <title>'Lichenibacterium ramalinii' gen. nov. sp. nov., 'Lichenibacterium minor' gen. nov. sp. nov.</title>
        <authorList>
            <person name="Pankratov T."/>
        </authorList>
    </citation>
    <scope>NUCLEOTIDE SEQUENCE [LARGE SCALE GENOMIC DNA]</scope>
    <source>
        <strain evidence="11 12">RmlP026</strain>
    </source>
</reference>
<dbReference type="InterPro" id="IPR036412">
    <property type="entry name" value="HAD-like_sf"/>
</dbReference>
<dbReference type="GO" id="GO:0005737">
    <property type="term" value="C:cytoplasm"/>
    <property type="evidence" value="ECO:0007669"/>
    <property type="project" value="TreeGrafter"/>
</dbReference>
<dbReference type="GO" id="GO:0000287">
    <property type="term" value="F:magnesium ion binding"/>
    <property type="evidence" value="ECO:0007669"/>
    <property type="project" value="TreeGrafter"/>
</dbReference>
<comment type="catalytic activity">
    <reaction evidence="10">
        <text>O-phospho-D-serine + H2O = D-serine + phosphate</text>
        <dbReference type="Rhea" id="RHEA:24873"/>
        <dbReference type="ChEBI" id="CHEBI:15377"/>
        <dbReference type="ChEBI" id="CHEBI:35247"/>
        <dbReference type="ChEBI" id="CHEBI:43474"/>
        <dbReference type="ChEBI" id="CHEBI:58680"/>
        <dbReference type="EC" id="3.1.3.3"/>
    </reaction>
</comment>
<dbReference type="GO" id="GO:0036424">
    <property type="term" value="F:L-phosphoserine phosphatase activity"/>
    <property type="evidence" value="ECO:0007669"/>
    <property type="project" value="TreeGrafter"/>
</dbReference>
<proteinExistence type="predicted"/>
<dbReference type="SUPFAM" id="SSF56784">
    <property type="entry name" value="HAD-like"/>
    <property type="match status" value="1"/>
</dbReference>
<dbReference type="Gene3D" id="3.90.1470.10">
    <property type="entry name" value="thrh gene product, domain 2"/>
    <property type="match status" value="1"/>
</dbReference>
<evidence type="ECO:0000256" key="5">
    <source>
        <dbReference type="ARBA" id="ARBA00022723"/>
    </source>
</evidence>
<comment type="pathway">
    <text evidence="2">Amino-acid biosynthesis; L-serine biosynthesis; L-serine from 3-phospho-D-glycerate: step 3/3.</text>
</comment>
<evidence type="ECO:0000256" key="10">
    <source>
        <dbReference type="ARBA" id="ARBA00048523"/>
    </source>
</evidence>
<dbReference type="EMBL" id="QYBB01000002">
    <property type="protein sequence ID" value="RYC33303.1"/>
    <property type="molecule type" value="Genomic_DNA"/>
</dbReference>
<keyword evidence="4" id="KW-0028">Amino-acid biosynthesis</keyword>
<dbReference type="GO" id="GO:0006564">
    <property type="term" value="P:L-serine biosynthetic process"/>
    <property type="evidence" value="ECO:0007669"/>
    <property type="project" value="UniProtKB-KW"/>
</dbReference>
<dbReference type="GO" id="GO:0016740">
    <property type="term" value="F:transferase activity"/>
    <property type="evidence" value="ECO:0007669"/>
    <property type="project" value="UniProtKB-KW"/>
</dbReference>
<dbReference type="PANTHER" id="PTHR43344:SF2">
    <property type="entry name" value="PHOSPHOSERINE PHOSPHATASE"/>
    <property type="match status" value="1"/>
</dbReference>
<keyword evidence="11" id="KW-0808">Transferase</keyword>
<reference evidence="11 12" key="1">
    <citation type="submission" date="2018-12" db="EMBL/GenBank/DDBJ databases">
        <authorList>
            <person name="Grouzdev D.S."/>
            <person name="Krutkina M.S."/>
        </authorList>
    </citation>
    <scope>NUCLEOTIDE SEQUENCE [LARGE SCALE GENOMIC DNA]</scope>
    <source>
        <strain evidence="11 12">RmlP026</strain>
    </source>
</reference>
<dbReference type="OrthoDB" id="9801134at2"/>
<evidence type="ECO:0000256" key="7">
    <source>
        <dbReference type="ARBA" id="ARBA00022842"/>
    </source>
</evidence>
<dbReference type="EC" id="3.1.3.3" evidence="3"/>
<comment type="caution">
    <text evidence="11">The sequence shown here is derived from an EMBL/GenBank/DDBJ whole genome shotgun (WGS) entry which is preliminary data.</text>
</comment>
<dbReference type="Pfam" id="PF00702">
    <property type="entry name" value="Hydrolase"/>
    <property type="match status" value="1"/>
</dbReference>
<keyword evidence="7" id="KW-0460">Magnesium</keyword>
<evidence type="ECO:0000256" key="3">
    <source>
        <dbReference type="ARBA" id="ARBA00012640"/>
    </source>
</evidence>
<dbReference type="InterPro" id="IPR023214">
    <property type="entry name" value="HAD_sf"/>
</dbReference>
<comment type="cofactor">
    <cofactor evidence="1">
        <name>Mg(2+)</name>
        <dbReference type="ChEBI" id="CHEBI:18420"/>
    </cofactor>
</comment>
<dbReference type="AlphaFoldDB" id="A0A4Q2U945"/>
<dbReference type="RefSeq" id="WP_129223061.1">
    <property type="nucleotide sequence ID" value="NZ_QYBB01000002.1"/>
</dbReference>
<evidence type="ECO:0000256" key="9">
    <source>
        <dbReference type="ARBA" id="ARBA00048138"/>
    </source>
</evidence>
<dbReference type="InterPro" id="IPR050582">
    <property type="entry name" value="HAD-like_SerB"/>
</dbReference>
<sequence>MTGKPHACVDLEGVPAPGIWPFLADRLGIAALRPTTREVGDDRALMEQRIAALRRLGITLARVLAIVSDLHPFPGAVDVLKHLASVARVVIVTDSFDPMNRALLDRLPSDAVLCHSFTHDEAGLVRGMAFWNALEGKHLCFDRFATDGSRTLAVGDALNDLSMIRRASVGVLFRPPAVTLEKAGDVAVAHDDADILSRFRPRPAAG</sequence>
<dbReference type="Gene3D" id="3.40.50.1000">
    <property type="entry name" value="HAD superfamily/HAD-like"/>
    <property type="match status" value="1"/>
</dbReference>
<dbReference type="PANTHER" id="PTHR43344">
    <property type="entry name" value="PHOSPHOSERINE PHOSPHATASE"/>
    <property type="match status" value="1"/>
</dbReference>
<keyword evidence="5" id="KW-0479">Metal-binding</keyword>
<keyword evidence="8" id="KW-0718">Serine biosynthesis</keyword>
<evidence type="ECO:0000256" key="8">
    <source>
        <dbReference type="ARBA" id="ARBA00023299"/>
    </source>
</evidence>
<keyword evidence="12" id="KW-1185">Reference proteome</keyword>
<gene>
    <name evidence="11" type="primary">thrH</name>
    <name evidence="11" type="ORF">D3273_02180</name>
</gene>
<name>A0A4Q2U945_9HYPH</name>
<evidence type="ECO:0000256" key="6">
    <source>
        <dbReference type="ARBA" id="ARBA00022801"/>
    </source>
</evidence>
<dbReference type="NCBIfam" id="NF010109">
    <property type="entry name" value="PRK13582.1"/>
    <property type="match status" value="1"/>
</dbReference>
<accession>A0A4Q2U945</accession>
<organism evidence="11 12">
    <name type="scientific">Lichenibacterium minor</name>
    <dbReference type="NCBI Taxonomy" id="2316528"/>
    <lineage>
        <taxon>Bacteria</taxon>
        <taxon>Pseudomonadati</taxon>
        <taxon>Pseudomonadota</taxon>
        <taxon>Alphaproteobacteria</taxon>
        <taxon>Hyphomicrobiales</taxon>
        <taxon>Lichenihabitantaceae</taxon>
        <taxon>Lichenibacterium</taxon>
    </lineage>
</organism>
<evidence type="ECO:0000256" key="4">
    <source>
        <dbReference type="ARBA" id="ARBA00022605"/>
    </source>
</evidence>
<protein>
    <recommendedName>
        <fullName evidence="3">phosphoserine phosphatase</fullName>
        <ecNumber evidence="3">3.1.3.3</ecNumber>
    </recommendedName>
</protein>